<protein>
    <recommendedName>
        <fullName evidence="2">guanylate cyclase</fullName>
        <ecNumber evidence="2">4.6.1.2</ecNumber>
    </recommendedName>
</protein>
<dbReference type="InterPro" id="IPR011645">
    <property type="entry name" value="HNOB_dom_associated"/>
</dbReference>
<keyword evidence="5" id="KW-0342">GTP-binding</keyword>
<organism evidence="9">
    <name type="scientific">Cacopsylla melanoneura</name>
    <dbReference type="NCBI Taxonomy" id="428564"/>
    <lineage>
        <taxon>Eukaryota</taxon>
        <taxon>Metazoa</taxon>
        <taxon>Ecdysozoa</taxon>
        <taxon>Arthropoda</taxon>
        <taxon>Hexapoda</taxon>
        <taxon>Insecta</taxon>
        <taxon>Pterygota</taxon>
        <taxon>Neoptera</taxon>
        <taxon>Paraneoptera</taxon>
        <taxon>Hemiptera</taxon>
        <taxon>Sternorrhyncha</taxon>
        <taxon>Psylloidea</taxon>
        <taxon>Psyllidae</taxon>
        <taxon>Psyllinae</taxon>
        <taxon>Cacopsylla</taxon>
    </lineage>
</organism>
<evidence type="ECO:0000256" key="1">
    <source>
        <dbReference type="ARBA" id="ARBA00004496"/>
    </source>
</evidence>
<dbReference type="SUPFAM" id="SSF55073">
    <property type="entry name" value="Nucleotide cyclase"/>
    <property type="match status" value="1"/>
</dbReference>
<dbReference type="PROSITE" id="PS50125">
    <property type="entry name" value="GUANYLATE_CYCLASE_2"/>
    <property type="match status" value="1"/>
</dbReference>
<comment type="subcellular location">
    <subcellularLocation>
        <location evidence="1">Cytoplasm</location>
    </subcellularLocation>
</comment>
<name>A0A8D8LVW6_9HEMI</name>
<evidence type="ECO:0000256" key="2">
    <source>
        <dbReference type="ARBA" id="ARBA00012202"/>
    </source>
</evidence>
<reference evidence="9" key="1">
    <citation type="submission" date="2021-05" db="EMBL/GenBank/DDBJ databases">
        <authorList>
            <person name="Alioto T."/>
            <person name="Alioto T."/>
            <person name="Gomez Garrido J."/>
        </authorList>
    </citation>
    <scope>NUCLEOTIDE SEQUENCE</scope>
</reference>
<evidence type="ECO:0000256" key="3">
    <source>
        <dbReference type="ARBA" id="ARBA00022490"/>
    </source>
</evidence>
<evidence type="ECO:0000256" key="5">
    <source>
        <dbReference type="ARBA" id="ARBA00023134"/>
    </source>
</evidence>
<evidence type="ECO:0000256" key="4">
    <source>
        <dbReference type="ARBA" id="ARBA00022741"/>
    </source>
</evidence>
<accession>A0A8D8LVW6</accession>
<dbReference type="InterPro" id="IPR001054">
    <property type="entry name" value="A/G_cyclase"/>
</dbReference>
<evidence type="ECO:0000256" key="6">
    <source>
        <dbReference type="ARBA" id="ARBA00023239"/>
    </source>
</evidence>
<dbReference type="EMBL" id="HBUF01510358">
    <property type="protein sequence ID" value="CAG6746538.1"/>
    <property type="molecule type" value="Transcribed_RNA"/>
</dbReference>
<sequence length="656" mass="74863">MYGMLLQSVHHFIQLEYGEDVWDKVLKRAGCKVTCFNTHNIYPDILMPDLATACAAVIGGGLTQEYFMEFFGKCFVRYFSNLGYDDSIRATGRYFSDFLKNVDNLHLQMRFSYPKMKSPSMYITSLDKDGVVLVYRSSRQGFTEYLMGQLHQIAEDLYNIKLKISVLDKCSFQQDAKNVQVRFRLDFDNQAYIAWTTRHSIDRCDLPNISCGFLLRLFPFGVLFNQNMRIVAAGEKMVDIWGTNAVLGRPMVDHFVLRRPRGIKFTWVNILLLNSVMFELEVIRPCMRPMNNMEAETKGPGPRIAGALNMLNRRGSQGQRTILLKGQMRYFSEVNSVIFLCNPVVCNLDELQSTQLYLNDLNLHGLSRELVLAGWQHCGRLEFLCEKAEQRSDELEKSYEELDKWRKCGDDLLYSMIPKSVAEQLRAGESTLSTCKTYDNVSIMFCEVEITSTKSLSSVHEVMDFVKYMNQVYTTFDSLMDRFHVYKVETVGQVYMAVSGAPEETPDHACNICDLALSFIETVDNMKDESENNIQIRIGVHSGPVVAAVVGLKVPRYCLFGDTVNIAARMQTSSQQSMIHISDTTKALLLESKEKISDYAIESRGIVNLKGKGEVETYWLVGKEIKLTETMGVNFEDPEFELEEETSEDKEGETIN</sequence>
<dbReference type="AlphaFoldDB" id="A0A8D8LVW6"/>
<dbReference type="InterPro" id="IPR011644">
    <property type="entry name" value="Heme_NO-bd"/>
</dbReference>
<keyword evidence="3" id="KW-0963">Cytoplasm</keyword>
<dbReference type="GO" id="GO:0020037">
    <property type="term" value="F:heme binding"/>
    <property type="evidence" value="ECO:0007669"/>
    <property type="project" value="InterPro"/>
</dbReference>
<dbReference type="Gene3D" id="6.10.250.780">
    <property type="match status" value="1"/>
</dbReference>
<evidence type="ECO:0000313" key="9">
    <source>
        <dbReference type="EMBL" id="CAG6617624.1"/>
    </source>
</evidence>
<dbReference type="GO" id="GO:0004383">
    <property type="term" value="F:guanylate cyclase activity"/>
    <property type="evidence" value="ECO:0007669"/>
    <property type="project" value="UniProtKB-EC"/>
</dbReference>
<dbReference type="Gene3D" id="3.30.70.1230">
    <property type="entry name" value="Nucleotide cyclase"/>
    <property type="match status" value="1"/>
</dbReference>
<keyword evidence="6" id="KW-0456">Lyase</keyword>
<feature type="domain" description="Guanylate cyclase" evidence="8">
    <location>
        <begin position="442"/>
        <end position="571"/>
    </location>
</feature>
<dbReference type="Pfam" id="PF07700">
    <property type="entry name" value="HNOB"/>
    <property type="match status" value="1"/>
</dbReference>
<dbReference type="CDD" id="cd07302">
    <property type="entry name" value="CHD"/>
    <property type="match status" value="1"/>
</dbReference>
<dbReference type="InterPro" id="IPR029787">
    <property type="entry name" value="Nucleotide_cyclase"/>
</dbReference>
<dbReference type="InterPro" id="IPR024096">
    <property type="entry name" value="NO_sig/Golgi_transp_ligand-bd"/>
</dbReference>
<dbReference type="GO" id="GO:0019934">
    <property type="term" value="P:cGMP-mediated signaling"/>
    <property type="evidence" value="ECO:0007669"/>
    <property type="project" value="TreeGrafter"/>
</dbReference>
<dbReference type="SMART" id="SM00044">
    <property type="entry name" value="CYCc"/>
    <property type="match status" value="1"/>
</dbReference>
<dbReference type="PANTHER" id="PTHR45655:SF5">
    <property type="entry name" value="SOLUBLE GUANYLATE CYCLASE 89DA-RELATED"/>
    <property type="match status" value="1"/>
</dbReference>
<proteinExistence type="predicted"/>
<dbReference type="PANTHER" id="PTHR45655">
    <property type="entry name" value="GUANYLATE CYCLASE SOLUBLE SUBUNIT BETA-2"/>
    <property type="match status" value="1"/>
</dbReference>
<dbReference type="GO" id="GO:0070482">
    <property type="term" value="P:response to oxygen levels"/>
    <property type="evidence" value="ECO:0007669"/>
    <property type="project" value="TreeGrafter"/>
</dbReference>
<dbReference type="GO" id="GO:0008074">
    <property type="term" value="C:guanylate cyclase complex, soluble"/>
    <property type="evidence" value="ECO:0007669"/>
    <property type="project" value="TreeGrafter"/>
</dbReference>
<evidence type="ECO:0000256" key="7">
    <source>
        <dbReference type="ARBA" id="ARBA00023293"/>
    </source>
</evidence>
<dbReference type="InterPro" id="IPR038158">
    <property type="entry name" value="H-NOX_domain_sf"/>
</dbReference>
<dbReference type="Gene3D" id="3.30.450.260">
    <property type="entry name" value="Haem NO binding associated domain"/>
    <property type="match status" value="1"/>
</dbReference>
<dbReference type="EMBL" id="HBUF01039432">
    <property type="protein sequence ID" value="CAG6617624.1"/>
    <property type="molecule type" value="Transcribed_RNA"/>
</dbReference>
<dbReference type="EMBL" id="HBUF01396126">
    <property type="protein sequence ID" value="CAG6735551.1"/>
    <property type="molecule type" value="Transcribed_RNA"/>
</dbReference>
<dbReference type="Pfam" id="PF07701">
    <property type="entry name" value="HNOBA"/>
    <property type="match status" value="1"/>
</dbReference>
<dbReference type="EMBL" id="HBUF01199347">
    <property type="protein sequence ID" value="CAG6661332.1"/>
    <property type="molecule type" value="Transcribed_RNA"/>
</dbReference>
<dbReference type="Gene3D" id="3.90.1520.10">
    <property type="entry name" value="H-NOX domain"/>
    <property type="match status" value="1"/>
</dbReference>
<dbReference type="SUPFAM" id="SSF111126">
    <property type="entry name" value="Ligand-binding domain in the NO signalling and Golgi transport"/>
    <property type="match status" value="1"/>
</dbReference>
<dbReference type="InterPro" id="IPR042463">
    <property type="entry name" value="HNOB_dom_associated_sf"/>
</dbReference>
<dbReference type="Pfam" id="PF00211">
    <property type="entry name" value="Guanylate_cyc"/>
    <property type="match status" value="1"/>
</dbReference>
<keyword evidence="7" id="KW-0141">cGMP biosynthesis</keyword>
<dbReference type="GO" id="GO:0005525">
    <property type="term" value="F:GTP binding"/>
    <property type="evidence" value="ECO:0007669"/>
    <property type="project" value="UniProtKB-KW"/>
</dbReference>
<evidence type="ECO:0000259" key="8">
    <source>
        <dbReference type="PROSITE" id="PS50125"/>
    </source>
</evidence>
<dbReference type="EC" id="4.6.1.2" evidence="2"/>
<keyword evidence="4" id="KW-0547">Nucleotide-binding</keyword>
<dbReference type="EMBL" id="HBUF01396125">
    <property type="protein sequence ID" value="CAG6735550.1"/>
    <property type="molecule type" value="Transcribed_RNA"/>
</dbReference>